<accession>A0A6B2L1Z8</accession>
<feature type="region of interest" description="Disordered" evidence="2">
    <location>
        <begin position="1"/>
        <end position="137"/>
    </location>
</feature>
<feature type="compositionally biased region" description="Low complexity" evidence="2">
    <location>
        <begin position="34"/>
        <end position="62"/>
    </location>
</feature>
<evidence type="ECO:0000256" key="2">
    <source>
        <dbReference type="SAM" id="MobiDB-lite"/>
    </source>
</evidence>
<sequence>MINPPAEPPKQPEPSKKITIGALPPAAPAPTPASAPASAPTSAPASAPSSAPSVPASSIPSPRRGPPSTPLPATPAPPGHSVSLASLKSIPESDSSANAGLSSARETIDSPKVNLGKGVTEETPRGGGKRFDSRRGAKVKATILDQKEGFSDLSLSIQVHDLKQENEKVTKERDTLLKQLSKVNEEREIFRREVETLKARNEKNIQKIEADRIRKNGPPTDTSQNSTESRDSGLGLSDEDQLLLILDMKDEIAELNQRALVAKAEMSKKEEDMEQMALELNRICDLYETAEQANQELRTENERLVSYAKGIEEEIEMLQYEADEQLRLRDQEVDHVLADLEVLVKELNSLGLTVQFTENGVVFEPTEEKGSDPVGELMADIGKGGGKLEELMADIGKGGGKLEELMADIGKGGGKLEELMADIGKGGGKLEELMADIGSGGGKLEELMADIGSGGGKLEELMADISQGGSQLDELIGDVGGDVDIDVSDKQFSALIGDLSQEFVNE</sequence>
<organism evidence="3">
    <name type="scientific">Arcella intermedia</name>
    <dbReference type="NCBI Taxonomy" id="1963864"/>
    <lineage>
        <taxon>Eukaryota</taxon>
        <taxon>Amoebozoa</taxon>
        <taxon>Tubulinea</taxon>
        <taxon>Elardia</taxon>
        <taxon>Arcellinida</taxon>
        <taxon>Sphaerothecina</taxon>
        <taxon>Arcellidae</taxon>
        <taxon>Arcella</taxon>
    </lineage>
</organism>
<keyword evidence="1" id="KW-0175">Coiled coil</keyword>
<evidence type="ECO:0000256" key="1">
    <source>
        <dbReference type="SAM" id="Coils"/>
    </source>
</evidence>
<feature type="compositionally biased region" description="Basic and acidic residues" evidence="2">
    <location>
        <begin position="119"/>
        <end position="135"/>
    </location>
</feature>
<dbReference type="AlphaFoldDB" id="A0A6B2L1Z8"/>
<proteinExistence type="predicted"/>
<feature type="compositionally biased region" description="Pro residues" evidence="2">
    <location>
        <begin position="1"/>
        <end position="12"/>
    </location>
</feature>
<feature type="region of interest" description="Disordered" evidence="2">
    <location>
        <begin position="208"/>
        <end position="235"/>
    </location>
</feature>
<feature type="compositionally biased region" description="Pro residues" evidence="2">
    <location>
        <begin position="63"/>
        <end position="78"/>
    </location>
</feature>
<feature type="coiled-coil region" evidence="1">
    <location>
        <begin position="245"/>
        <end position="328"/>
    </location>
</feature>
<evidence type="ECO:0000313" key="3">
    <source>
        <dbReference type="EMBL" id="NDV31012.1"/>
    </source>
</evidence>
<feature type="compositionally biased region" description="Polar residues" evidence="2">
    <location>
        <begin position="92"/>
        <end position="105"/>
    </location>
</feature>
<dbReference type="EMBL" id="GIBP01002043">
    <property type="protein sequence ID" value="NDV31012.1"/>
    <property type="molecule type" value="Transcribed_RNA"/>
</dbReference>
<protein>
    <submittedName>
        <fullName evidence="3">Uncharacterized protein</fullName>
    </submittedName>
</protein>
<name>A0A6B2L1Z8_9EUKA</name>
<reference evidence="3" key="1">
    <citation type="journal article" date="2020" name="J. Eukaryot. Microbiol.">
        <title>De novo Sequencing, Assembly and Annotation of the Transcriptome for the Free-Living Testate Amoeba Arcella intermedia.</title>
        <authorList>
            <person name="Ribeiro G.M."/>
            <person name="Porfirio-Sousa A.L."/>
            <person name="Maurer-Alcala X.X."/>
            <person name="Katz L.A."/>
            <person name="Lahr D.J.G."/>
        </authorList>
    </citation>
    <scope>NUCLEOTIDE SEQUENCE</scope>
</reference>